<organism evidence="2 3">
    <name type="scientific">Mesorhabditis spiculigera</name>
    <dbReference type="NCBI Taxonomy" id="96644"/>
    <lineage>
        <taxon>Eukaryota</taxon>
        <taxon>Metazoa</taxon>
        <taxon>Ecdysozoa</taxon>
        <taxon>Nematoda</taxon>
        <taxon>Chromadorea</taxon>
        <taxon>Rhabditida</taxon>
        <taxon>Rhabditina</taxon>
        <taxon>Rhabditomorpha</taxon>
        <taxon>Rhabditoidea</taxon>
        <taxon>Rhabditidae</taxon>
        <taxon>Mesorhabditinae</taxon>
        <taxon>Mesorhabditis</taxon>
    </lineage>
</organism>
<comment type="caution">
    <text evidence="2">The sequence shown here is derived from an EMBL/GenBank/DDBJ whole genome shotgun (WGS) entry which is preliminary data.</text>
</comment>
<accession>A0AA36DD43</accession>
<proteinExistence type="predicted"/>
<keyword evidence="3" id="KW-1185">Reference proteome</keyword>
<feature type="transmembrane region" description="Helical" evidence="1">
    <location>
        <begin position="100"/>
        <end position="124"/>
    </location>
</feature>
<feature type="non-terminal residue" evidence="2">
    <location>
        <position position="321"/>
    </location>
</feature>
<evidence type="ECO:0000313" key="3">
    <source>
        <dbReference type="Proteomes" id="UP001177023"/>
    </source>
</evidence>
<dbReference type="PANTHER" id="PTHR45830">
    <property type="entry name" value="SERPENTINE RECEPTOR, CLASS I"/>
    <property type="match status" value="1"/>
</dbReference>
<feature type="transmembrane region" description="Helical" evidence="1">
    <location>
        <begin position="20"/>
        <end position="43"/>
    </location>
</feature>
<keyword evidence="1" id="KW-0472">Membrane</keyword>
<dbReference type="Pfam" id="PF10318">
    <property type="entry name" value="7TM_GPCR_Srh"/>
    <property type="match status" value="1"/>
</dbReference>
<dbReference type="PANTHER" id="PTHR45830:SF15">
    <property type="entry name" value="SERPENTINE RECEPTOR, CLASS I"/>
    <property type="match status" value="1"/>
</dbReference>
<sequence>MGNFIYWTEPYAIPIETIDWVFDVLDFTTGISLLLGLISIYIFHTQSPPNMLTFSRVLIVYQVVALANDVMLGTGLAPYFTFPCPGGVPTGWLKRFGLSSFAQLIIGCALLGHSSGLIMIMFVVRQQYILPIGHPFKMKLRTKVILYLLLQILPYCHSILGLLYMEKFNDLSITRHYYFAKYPALRNFIAHPGFYSLLPDDAFMIACHMLFWAAVGMVLVGGACLSCFHVLESSKSRVSAKTLASYRWIILKLAIQVCIPMFTLLIPGACAVFLFFLEDPNWISKKTTALLDRDKWGDGRSLLPPPFRCRGGKFWNIDAQN</sequence>
<dbReference type="EMBL" id="CATQJA010002666">
    <property type="protein sequence ID" value="CAJ0584040.1"/>
    <property type="molecule type" value="Genomic_DNA"/>
</dbReference>
<feature type="transmembrane region" description="Helical" evidence="1">
    <location>
        <begin position="249"/>
        <end position="277"/>
    </location>
</feature>
<protein>
    <recommendedName>
        <fullName evidence="4">G protein-coupled receptor</fullName>
    </recommendedName>
</protein>
<feature type="transmembrane region" description="Helical" evidence="1">
    <location>
        <begin position="55"/>
        <end position="80"/>
    </location>
</feature>
<evidence type="ECO:0000256" key="1">
    <source>
        <dbReference type="SAM" id="Phobius"/>
    </source>
</evidence>
<dbReference type="AlphaFoldDB" id="A0AA36DD43"/>
<dbReference type="Proteomes" id="UP001177023">
    <property type="component" value="Unassembled WGS sequence"/>
</dbReference>
<evidence type="ECO:0000313" key="2">
    <source>
        <dbReference type="EMBL" id="CAJ0584040.1"/>
    </source>
</evidence>
<feature type="transmembrane region" description="Helical" evidence="1">
    <location>
        <begin position="202"/>
        <end position="228"/>
    </location>
</feature>
<name>A0AA36DD43_9BILA</name>
<keyword evidence="1" id="KW-0812">Transmembrane</keyword>
<gene>
    <name evidence="2" type="ORF">MSPICULIGERA_LOCUS22108</name>
</gene>
<dbReference type="InterPro" id="IPR019422">
    <property type="entry name" value="7TM_GPCR_serpentine_rcpt_Srh"/>
</dbReference>
<keyword evidence="1" id="KW-1133">Transmembrane helix</keyword>
<feature type="transmembrane region" description="Helical" evidence="1">
    <location>
        <begin position="144"/>
        <end position="165"/>
    </location>
</feature>
<reference evidence="2" key="1">
    <citation type="submission" date="2023-06" db="EMBL/GenBank/DDBJ databases">
        <authorList>
            <person name="Delattre M."/>
        </authorList>
    </citation>
    <scope>NUCLEOTIDE SEQUENCE</scope>
    <source>
        <strain evidence="2">AF72</strain>
    </source>
</reference>
<evidence type="ECO:0008006" key="4">
    <source>
        <dbReference type="Google" id="ProtNLM"/>
    </source>
</evidence>